<evidence type="ECO:0000259" key="1">
    <source>
        <dbReference type="Pfam" id="PF13649"/>
    </source>
</evidence>
<dbReference type="InterPro" id="IPR029063">
    <property type="entry name" value="SAM-dependent_MTases_sf"/>
</dbReference>
<evidence type="ECO:0000313" key="3">
    <source>
        <dbReference type="Proteomes" id="UP001168528"/>
    </source>
</evidence>
<dbReference type="Proteomes" id="UP001168528">
    <property type="component" value="Unassembled WGS sequence"/>
</dbReference>
<name>A0ABT8QYU8_9BACT</name>
<keyword evidence="2" id="KW-0808">Transferase</keyword>
<dbReference type="EMBL" id="JAUKPO010000001">
    <property type="protein sequence ID" value="MDO1445021.1"/>
    <property type="molecule type" value="Genomic_DNA"/>
</dbReference>
<comment type="caution">
    <text evidence="2">The sequence shown here is derived from an EMBL/GenBank/DDBJ whole genome shotgun (WGS) entry which is preliminary data.</text>
</comment>
<dbReference type="GO" id="GO:0032259">
    <property type="term" value="P:methylation"/>
    <property type="evidence" value="ECO:0007669"/>
    <property type="project" value="UniProtKB-KW"/>
</dbReference>
<dbReference type="CDD" id="cd02440">
    <property type="entry name" value="AdoMet_MTases"/>
    <property type="match status" value="1"/>
</dbReference>
<organism evidence="2 3">
    <name type="scientific">Rhodocytophaga aerolata</name>
    <dbReference type="NCBI Taxonomy" id="455078"/>
    <lineage>
        <taxon>Bacteria</taxon>
        <taxon>Pseudomonadati</taxon>
        <taxon>Bacteroidota</taxon>
        <taxon>Cytophagia</taxon>
        <taxon>Cytophagales</taxon>
        <taxon>Rhodocytophagaceae</taxon>
        <taxon>Rhodocytophaga</taxon>
    </lineage>
</organism>
<dbReference type="GO" id="GO:0008168">
    <property type="term" value="F:methyltransferase activity"/>
    <property type="evidence" value="ECO:0007669"/>
    <property type="project" value="UniProtKB-KW"/>
</dbReference>
<dbReference type="SUPFAM" id="SSF53335">
    <property type="entry name" value="S-adenosyl-L-methionine-dependent methyltransferases"/>
    <property type="match status" value="1"/>
</dbReference>
<dbReference type="EC" id="2.1.-.-" evidence="2"/>
<dbReference type="InterPro" id="IPR041698">
    <property type="entry name" value="Methyltransf_25"/>
</dbReference>
<reference evidence="2" key="1">
    <citation type="submission" date="2023-07" db="EMBL/GenBank/DDBJ databases">
        <title>The genome sequence of Rhodocytophaga aerolata KACC 12507.</title>
        <authorList>
            <person name="Zhang X."/>
        </authorList>
    </citation>
    <scope>NUCLEOTIDE SEQUENCE</scope>
    <source>
        <strain evidence="2">KACC 12507</strain>
    </source>
</reference>
<dbReference type="Pfam" id="PF13649">
    <property type="entry name" value="Methyltransf_25"/>
    <property type="match status" value="1"/>
</dbReference>
<gene>
    <name evidence="2" type="ORF">Q0590_02105</name>
</gene>
<keyword evidence="2" id="KW-0489">Methyltransferase</keyword>
<proteinExistence type="predicted"/>
<sequence length="217" mass="25035">MHNFNFIAPVYDQLASWVFGQSIKQAQLDTLTWIPLNATVLIIGGGTGWYLKALLEQHKVKKVVYIEASEKMLALTRKKIASLLPELTTSEIEFRLGTEDTLYPAEQFDIVVTHFFLDVFEPVQLKKIAYQLKNVLYPSGLWLIADFRLAEQNIGIRYLWKKLLVKSMLLFFRITSHITARQLPDFAALFTAMNMKLVNEHSYYKGLIVSAVYRKTQ</sequence>
<keyword evidence="3" id="KW-1185">Reference proteome</keyword>
<protein>
    <submittedName>
        <fullName evidence="2">Class I SAM-dependent methyltransferase</fullName>
        <ecNumber evidence="2">2.1.-.-</ecNumber>
    </submittedName>
</protein>
<dbReference type="Gene3D" id="3.40.50.150">
    <property type="entry name" value="Vaccinia Virus protein VP39"/>
    <property type="match status" value="1"/>
</dbReference>
<feature type="domain" description="Methyltransferase" evidence="1">
    <location>
        <begin position="40"/>
        <end position="140"/>
    </location>
</feature>
<evidence type="ECO:0000313" key="2">
    <source>
        <dbReference type="EMBL" id="MDO1445021.1"/>
    </source>
</evidence>
<accession>A0ABT8QYU8</accession>
<dbReference type="RefSeq" id="WP_302035820.1">
    <property type="nucleotide sequence ID" value="NZ_JAUKPO010000001.1"/>
</dbReference>